<evidence type="ECO:0000313" key="8">
    <source>
        <dbReference type="Proteomes" id="UP000093000"/>
    </source>
</evidence>
<comment type="caution">
    <text evidence="7">The sequence shown here is derived from an EMBL/GenBank/DDBJ whole genome shotgun (WGS) entry which is preliminary data.</text>
</comment>
<dbReference type="EMBL" id="LUGH01000458">
    <property type="protein sequence ID" value="OBZ84886.1"/>
    <property type="molecule type" value="Genomic_DNA"/>
</dbReference>
<accession>A0A1C7N8C5</accession>
<dbReference type="FunCoup" id="A0A1C7N8C5">
    <property type="interactions" value="36"/>
</dbReference>
<keyword evidence="4" id="KW-1133">Transmembrane helix</keyword>
<keyword evidence="8" id="KW-1185">Reference proteome</keyword>
<keyword evidence="5" id="KW-0472">Membrane</keyword>
<reference evidence="7 8" key="1">
    <citation type="submission" date="2016-03" db="EMBL/GenBank/DDBJ databases">
        <title>Choanephora cucurbitarum.</title>
        <authorList>
            <person name="Min B."/>
            <person name="Park H."/>
            <person name="Park J.-H."/>
            <person name="Shin H.-D."/>
            <person name="Choi I.-G."/>
        </authorList>
    </citation>
    <scope>NUCLEOTIDE SEQUENCE [LARGE SCALE GENOMIC DNA]</scope>
    <source>
        <strain evidence="7 8">KUS-F28377</strain>
    </source>
</reference>
<dbReference type="InterPro" id="IPR023395">
    <property type="entry name" value="MCP_dom_sf"/>
</dbReference>
<dbReference type="Pfam" id="PF00153">
    <property type="entry name" value="Mito_carr"/>
    <property type="match status" value="1"/>
</dbReference>
<dbReference type="AlphaFoldDB" id="A0A1C7N8C5"/>
<keyword evidence="3" id="KW-0677">Repeat</keyword>
<dbReference type="PANTHER" id="PTHR24089">
    <property type="entry name" value="SOLUTE CARRIER FAMILY 25"/>
    <property type="match status" value="1"/>
</dbReference>
<protein>
    <submittedName>
        <fullName evidence="7">Mitochondrial fusion and transport protein ugo1</fullName>
    </submittedName>
</protein>
<dbReference type="STRING" id="101091.A0A1C7N8C5"/>
<dbReference type="GO" id="GO:0016020">
    <property type="term" value="C:membrane"/>
    <property type="evidence" value="ECO:0007669"/>
    <property type="project" value="UniProtKB-SubCell"/>
</dbReference>
<evidence type="ECO:0000313" key="7">
    <source>
        <dbReference type="EMBL" id="OBZ84886.1"/>
    </source>
</evidence>
<dbReference type="SUPFAM" id="SSF103506">
    <property type="entry name" value="Mitochondrial carrier"/>
    <property type="match status" value="1"/>
</dbReference>
<dbReference type="Proteomes" id="UP000093000">
    <property type="component" value="Unassembled WGS sequence"/>
</dbReference>
<organism evidence="7 8">
    <name type="scientific">Choanephora cucurbitarum</name>
    <dbReference type="NCBI Taxonomy" id="101091"/>
    <lineage>
        <taxon>Eukaryota</taxon>
        <taxon>Fungi</taxon>
        <taxon>Fungi incertae sedis</taxon>
        <taxon>Mucoromycota</taxon>
        <taxon>Mucoromycotina</taxon>
        <taxon>Mucoromycetes</taxon>
        <taxon>Mucorales</taxon>
        <taxon>Mucorineae</taxon>
        <taxon>Choanephoraceae</taxon>
        <taxon>Choanephoroideae</taxon>
        <taxon>Choanephora</taxon>
    </lineage>
</organism>
<evidence type="ECO:0000256" key="4">
    <source>
        <dbReference type="ARBA" id="ARBA00022989"/>
    </source>
</evidence>
<dbReference type="InParanoid" id="A0A1C7N8C5"/>
<dbReference type="Gene3D" id="1.50.40.10">
    <property type="entry name" value="Mitochondrial carrier domain"/>
    <property type="match status" value="1"/>
</dbReference>
<sequence>MPTDQSHPFATFPATASKGGNGLRPYYTPGLGHSGNYTVVPDAQTIATSPYYSDMDDLIDSKTAARELVNFIVLKYLTTALGSPFEVSKTLLQVQYMPREDAEVTLITRTTVTSDDEHTFSDNASSSEEEEDFYAEEHRRRRRHSEDHLNTGTLDIDDPLFKKKVNVDASGYVVRASVYDDATRPPHQLKPIEGGVWQGISQLMKQPHEGWRSLFKGQYTNWLYEISHLFLQPTLEGSLNDMFDLYDDTIPLVHLDHVGPNLATLIASHLMVGFILSPLELIRTRLQVQSASPLQRKYKGPFHALKTIIQEEGGVWGLYCSHNTLPTILFHTISPLLQNTTPLIIDRIFKISANESPFLYSLAELGLNTLEVLITLPLDTIRKRLQCQIRTRTPGKKRFEPVVATRPVPYTGMANAAYCIIKEEGGSKKHGKRVSLQRKSILTDWSLRGLYHGFNMQCTSNIVLFFLHAINGIEDDYYEDF</sequence>
<feature type="region of interest" description="Disordered" evidence="6">
    <location>
        <begin position="115"/>
        <end position="146"/>
    </location>
</feature>
<keyword evidence="2" id="KW-0812">Transmembrane</keyword>
<dbReference type="OrthoDB" id="77989at2759"/>
<evidence type="ECO:0000256" key="5">
    <source>
        <dbReference type="ARBA" id="ARBA00023136"/>
    </source>
</evidence>
<dbReference type="InterPro" id="IPR018108">
    <property type="entry name" value="MCP_transmembrane"/>
</dbReference>
<evidence type="ECO:0000256" key="3">
    <source>
        <dbReference type="ARBA" id="ARBA00022737"/>
    </source>
</evidence>
<evidence type="ECO:0000256" key="6">
    <source>
        <dbReference type="SAM" id="MobiDB-lite"/>
    </source>
</evidence>
<gene>
    <name evidence="7" type="primary">ugo1_0</name>
    <name evidence="7" type="ORF">A0J61_07060</name>
</gene>
<evidence type="ECO:0000256" key="1">
    <source>
        <dbReference type="ARBA" id="ARBA00004141"/>
    </source>
</evidence>
<proteinExistence type="predicted"/>
<comment type="subcellular location">
    <subcellularLocation>
        <location evidence="1">Membrane</location>
        <topology evidence="1">Multi-pass membrane protein</topology>
    </subcellularLocation>
</comment>
<name>A0A1C7N8C5_9FUNG</name>
<evidence type="ECO:0000256" key="2">
    <source>
        <dbReference type="ARBA" id="ARBA00022692"/>
    </source>
</evidence>